<dbReference type="Pfam" id="PF03462">
    <property type="entry name" value="PCRF"/>
    <property type="match status" value="1"/>
</dbReference>
<reference evidence="8 9" key="1">
    <citation type="journal article" date="2016" name="Nat. Commun.">
        <title>Thousands of microbial genomes shed light on interconnected biogeochemical processes in an aquifer system.</title>
        <authorList>
            <person name="Anantharaman K."/>
            <person name="Brown C.T."/>
            <person name="Hug L.A."/>
            <person name="Sharon I."/>
            <person name="Castelle C.J."/>
            <person name="Probst A.J."/>
            <person name="Thomas B.C."/>
            <person name="Singh A."/>
            <person name="Wilkins M.J."/>
            <person name="Karaoz U."/>
            <person name="Brodie E.L."/>
            <person name="Williams K.H."/>
            <person name="Hubbard S.S."/>
            <person name="Banfield J.F."/>
        </authorList>
    </citation>
    <scope>NUCLEOTIDE SEQUENCE [LARGE SCALE GENOMIC DNA]</scope>
</reference>
<dbReference type="FunFam" id="3.30.160.20:FF:000004">
    <property type="entry name" value="Peptide chain release factor 1"/>
    <property type="match status" value="1"/>
</dbReference>
<evidence type="ECO:0000256" key="1">
    <source>
        <dbReference type="ARBA" id="ARBA00010835"/>
    </source>
</evidence>
<evidence type="ECO:0000256" key="3">
    <source>
        <dbReference type="ARBA" id="ARBA00022917"/>
    </source>
</evidence>
<proteinExistence type="inferred from homology"/>
<keyword evidence="4" id="KW-0963">Cytoplasm</keyword>
<dbReference type="InterPro" id="IPR045853">
    <property type="entry name" value="Pep_chain_release_fac_I_sf"/>
</dbReference>
<dbReference type="InterPro" id="IPR004374">
    <property type="entry name" value="PrfB"/>
</dbReference>
<feature type="domain" description="Prokaryotic-type class I peptide chain release factors" evidence="7">
    <location>
        <begin position="242"/>
        <end position="258"/>
    </location>
</feature>
<keyword evidence="6" id="KW-0175">Coiled coil</keyword>
<evidence type="ECO:0000256" key="4">
    <source>
        <dbReference type="HAMAP-Rule" id="MF_00094"/>
    </source>
</evidence>
<dbReference type="GO" id="GO:0016149">
    <property type="term" value="F:translation release factor activity, codon specific"/>
    <property type="evidence" value="ECO:0007669"/>
    <property type="project" value="UniProtKB-UniRule"/>
</dbReference>
<sequence>MDELIDALQSIKKRIDAMKAALRYSEKDDYLKQLSEQMSAPDFWSDRATAQKVSQESVRLERWISVWKRMEHRLDAALAVAADDRADHAATLHDELEAERAALEQELEAKELEMLLDEPHDERPAILTIYSGAGGVDAQDWAEMLSRMYLRFAATHGYTATVLQRTSGQSAGIKNMTLRIEGDHAYGYLKNEAGVHRLVRLSPYDADHARHTSFAMVEVLPELDEPDTVEVPADDVRIDVFRSSGHGGQSVNTTDSAVRLTHLPTGITVSCQNERSQLQNKNQAWKMLLGKLAAYYSAQRDEERQLLRGEFTENAWGSQIRSYVLHPYKMVKDHRTKFESKDPQSVLDGDVLPFIEAELRARSMEKHSS</sequence>
<dbReference type="Gene3D" id="1.20.58.410">
    <property type="entry name" value="Release factor"/>
    <property type="match status" value="1"/>
</dbReference>
<dbReference type="Proteomes" id="UP000177817">
    <property type="component" value="Unassembled WGS sequence"/>
</dbReference>
<evidence type="ECO:0000259" key="7">
    <source>
        <dbReference type="PROSITE" id="PS00745"/>
    </source>
</evidence>
<protein>
    <recommendedName>
        <fullName evidence="4 5">Peptide chain release factor 2</fullName>
        <shortName evidence="4">RF-2</shortName>
    </recommendedName>
</protein>
<comment type="PTM">
    <text evidence="4">Methylated by PrmC. Methylation increases the termination efficiency of RF2.</text>
</comment>
<dbReference type="InterPro" id="IPR005139">
    <property type="entry name" value="PCRF"/>
</dbReference>
<dbReference type="EMBL" id="MHKK01000014">
    <property type="protein sequence ID" value="OGY90256.1"/>
    <property type="molecule type" value="Genomic_DNA"/>
</dbReference>
<dbReference type="GO" id="GO:0005737">
    <property type="term" value="C:cytoplasm"/>
    <property type="evidence" value="ECO:0007669"/>
    <property type="project" value="UniProtKB-SubCell"/>
</dbReference>
<dbReference type="InterPro" id="IPR000352">
    <property type="entry name" value="Pep_chain_release_fac_I"/>
</dbReference>
<feature type="modified residue" description="N5-methylglutamine" evidence="4">
    <location>
        <position position="249"/>
    </location>
</feature>
<dbReference type="PROSITE" id="PS00745">
    <property type="entry name" value="RF_PROK_I"/>
    <property type="match status" value="1"/>
</dbReference>
<keyword evidence="3 4" id="KW-0648">Protein biosynthesis</keyword>
<name>A0A1G2BND7_9BACT</name>
<keyword evidence="2 4" id="KW-0488">Methylation</keyword>
<dbReference type="AlphaFoldDB" id="A0A1G2BND7"/>
<dbReference type="HAMAP" id="MF_00094">
    <property type="entry name" value="Rel_fac_2"/>
    <property type="match status" value="1"/>
</dbReference>
<evidence type="ECO:0000256" key="6">
    <source>
        <dbReference type="SAM" id="Coils"/>
    </source>
</evidence>
<evidence type="ECO:0000313" key="8">
    <source>
        <dbReference type="EMBL" id="OGY90256.1"/>
    </source>
</evidence>
<evidence type="ECO:0000256" key="2">
    <source>
        <dbReference type="ARBA" id="ARBA00022481"/>
    </source>
</evidence>
<gene>
    <name evidence="4" type="primary">prfB</name>
    <name evidence="8" type="ORF">A2677_02505</name>
</gene>
<comment type="caution">
    <text evidence="8">The sequence shown here is derived from an EMBL/GenBank/DDBJ whole genome shotgun (WGS) entry which is preliminary data.</text>
</comment>
<dbReference type="NCBIfam" id="TIGR00020">
    <property type="entry name" value="prfB"/>
    <property type="match status" value="1"/>
</dbReference>
<dbReference type="SMART" id="SM00937">
    <property type="entry name" value="PCRF"/>
    <property type="match status" value="1"/>
</dbReference>
<comment type="function">
    <text evidence="4">Peptide chain release factor 2 directs the termination of translation in response to the peptide chain termination codons UGA and UAA.</text>
</comment>
<dbReference type="Gene3D" id="3.30.160.20">
    <property type="match status" value="1"/>
</dbReference>
<organism evidence="8 9">
    <name type="scientific">Candidatus Komeilibacteria bacterium RIFCSPHIGHO2_01_FULL_52_14</name>
    <dbReference type="NCBI Taxonomy" id="1798549"/>
    <lineage>
        <taxon>Bacteria</taxon>
        <taxon>Candidatus Komeiliibacteriota</taxon>
    </lineage>
</organism>
<dbReference type="Gene3D" id="3.30.70.1660">
    <property type="match status" value="1"/>
</dbReference>
<dbReference type="SUPFAM" id="SSF75620">
    <property type="entry name" value="Release factor"/>
    <property type="match status" value="1"/>
</dbReference>
<dbReference type="Pfam" id="PF00472">
    <property type="entry name" value="RF-1"/>
    <property type="match status" value="1"/>
</dbReference>
<dbReference type="PANTHER" id="PTHR43116">
    <property type="entry name" value="PEPTIDE CHAIN RELEASE FACTOR 2"/>
    <property type="match status" value="1"/>
</dbReference>
<comment type="similarity">
    <text evidence="1 4">Belongs to the prokaryotic/mitochondrial release factor family.</text>
</comment>
<evidence type="ECO:0000313" key="9">
    <source>
        <dbReference type="Proteomes" id="UP000177817"/>
    </source>
</evidence>
<dbReference type="PANTHER" id="PTHR43116:SF3">
    <property type="entry name" value="CLASS I PEPTIDE CHAIN RELEASE FACTOR"/>
    <property type="match status" value="1"/>
</dbReference>
<comment type="subcellular location">
    <subcellularLocation>
        <location evidence="4">Cytoplasm</location>
    </subcellularLocation>
</comment>
<feature type="coiled-coil region" evidence="6">
    <location>
        <begin position="86"/>
        <end position="113"/>
    </location>
</feature>
<evidence type="ECO:0000256" key="5">
    <source>
        <dbReference type="NCBIfam" id="TIGR00020"/>
    </source>
</evidence>
<accession>A0A1G2BND7</accession>